<dbReference type="InterPro" id="IPR043917">
    <property type="entry name" value="DUF5753"/>
</dbReference>
<comment type="caution">
    <text evidence="2">The sequence shown here is derived from an EMBL/GenBank/DDBJ whole genome shotgun (WGS) entry which is preliminary data.</text>
</comment>
<protein>
    <recommendedName>
        <fullName evidence="1">DUF5753 domain-containing protein</fullName>
    </recommendedName>
</protein>
<sequence>MATLAEQLEHLLDLAARFESVRIQVLPSSSPVASSIPLYLLESSPGKMVAWIDMRSGSALVTGPDDTAELRVLFERLEGAALDPAASLELIDRKRREACTAIETSL</sequence>
<name>A0A1T3P0P1_9ACTN</name>
<gene>
    <name evidence="2" type="ORF">B4N89_17680</name>
</gene>
<dbReference type="EMBL" id="MWQN01000001">
    <property type="protein sequence ID" value="OPC82522.1"/>
    <property type="molecule type" value="Genomic_DNA"/>
</dbReference>
<dbReference type="AlphaFoldDB" id="A0A1T3P0P1"/>
<proteinExistence type="predicted"/>
<evidence type="ECO:0000313" key="2">
    <source>
        <dbReference type="EMBL" id="OPC82522.1"/>
    </source>
</evidence>
<dbReference type="OrthoDB" id="2897536at2"/>
<keyword evidence="3" id="KW-1185">Reference proteome</keyword>
<organism evidence="2 3">
    <name type="scientific">Embleya scabrispora</name>
    <dbReference type="NCBI Taxonomy" id="159449"/>
    <lineage>
        <taxon>Bacteria</taxon>
        <taxon>Bacillati</taxon>
        <taxon>Actinomycetota</taxon>
        <taxon>Actinomycetes</taxon>
        <taxon>Kitasatosporales</taxon>
        <taxon>Streptomycetaceae</taxon>
        <taxon>Embleya</taxon>
    </lineage>
</organism>
<dbReference type="Proteomes" id="UP000190037">
    <property type="component" value="Unassembled WGS sequence"/>
</dbReference>
<accession>A0A1T3P0P1</accession>
<dbReference type="Pfam" id="PF19054">
    <property type="entry name" value="DUF5753"/>
    <property type="match status" value="1"/>
</dbReference>
<reference evidence="2 3" key="1">
    <citation type="submission" date="2017-03" db="EMBL/GenBank/DDBJ databases">
        <title>Draft genome sequence of Streptomyces scabrisporus NF3, endophyte isolated from Amphipterygium adstringens.</title>
        <authorList>
            <person name="Vazquez M."/>
            <person name="Ceapa C.D."/>
            <person name="Rodriguez Luna D."/>
            <person name="Sanchez Esquivel S."/>
        </authorList>
    </citation>
    <scope>NUCLEOTIDE SEQUENCE [LARGE SCALE GENOMIC DNA]</scope>
    <source>
        <strain evidence="2 3">NF3</strain>
    </source>
</reference>
<feature type="domain" description="DUF5753" evidence="1">
    <location>
        <begin position="4"/>
        <end position="93"/>
    </location>
</feature>
<evidence type="ECO:0000259" key="1">
    <source>
        <dbReference type="Pfam" id="PF19054"/>
    </source>
</evidence>
<evidence type="ECO:0000313" key="3">
    <source>
        <dbReference type="Proteomes" id="UP000190037"/>
    </source>
</evidence>